<proteinExistence type="predicted"/>
<dbReference type="AlphaFoldDB" id="A0A803YFB4"/>
<sequence length="308" mass="31074">PCARRAFALRGNPAHRAPLPEPHAAQAEEAAHLLQPRADLRAGEALPPPEIPGVGRESHPGQSSQDDGRAGQNLVPEPPHQVEADGGGARGGAAAGQPADAAPAAGGLPEEPEPAAAAGPALHAQLLAVRDVRLGGGLRGLRALRGGWDPLRPWGPRTDREAAVGASAWRGARRPRHPAAGRGGGCCFPVPSRAAAPSPHQSGPPHCPGGAAALGRWALSRRTPPAFIPCASASPEPLGGPPTPCSPSGPDPPSAAPCARAAPGRPSCPGRADWGWHPPGLTRSRYWKLTAAPVRCGAASVTSIVSSG</sequence>
<protein>
    <submittedName>
        <fullName evidence="2">Uncharacterized protein</fullName>
    </submittedName>
</protein>
<feature type="compositionally biased region" description="Gly residues" evidence="1">
    <location>
        <begin position="85"/>
        <end position="94"/>
    </location>
</feature>
<reference evidence="2 3" key="1">
    <citation type="journal article" date="2010" name="PLoS Biol.">
        <title>Multi-platform next-generation sequencing of the domestic turkey (Meleagris gallopavo): genome assembly and analysis.</title>
        <authorList>
            <person name="Dalloul R.A."/>
            <person name="Long J.A."/>
            <person name="Zimin A.V."/>
            <person name="Aslam L."/>
            <person name="Beal K."/>
            <person name="Blomberg L.A."/>
            <person name="Bouffard P."/>
            <person name="Burt D.W."/>
            <person name="Crasta O."/>
            <person name="Crooijmans R.P."/>
            <person name="Cooper K."/>
            <person name="Coulombe R.A."/>
            <person name="De S."/>
            <person name="Delany M.E."/>
            <person name="Dodgson J.B."/>
            <person name="Dong J.J."/>
            <person name="Evans C."/>
            <person name="Frederickson K.M."/>
            <person name="Flicek P."/>
            <person name="Florea L."/>
            <person name="Folkerts O."/>
            <person name="Groenen M.A."/>
            <person name="Harkins T.T."/>
            <person name="Herrero J."/>
            <person name="Hoffmann S."/>
            <person name="Megens H.J."/>
            <person name="Jiang A."/>
            <person name="de Jong P."/>
            <person name="Kaiser P."/>
            <person name="Kim H."/>
            <person name="Kim K.W."/>
            <person name="Kim S."/>
            <person name="Langenberger D."/>
            <person name="Lee M.K."/>
            <person name="Lee T."/>
            <person name="Mane S."/>
            <person name="Marcais G."/>
            <person name="Marz M."/>
            <person name="McElroy A.P."/>
            <person name="Modise T."/>
            <person name="Nefedov M."/>
            <person name="Notredame C."/>
            <person name="Paton I.R."/>
            <person name="Payne W.S."/>
            <person name="Pertea G."/>
            <person name="Prickett D."/>
            <person name="Puiu D."/>
            <person name="Qioa D."/>
            <person name="Raineri E."/>
            <person name="Ruffier M."/>
            <person name="Salzberg S.L."/>
            <person name="Schatz M.C."/>
            <person name="Scheuring C."/>
            <person name="Schmidt C.J."/>
            <person name="Schroeder S."/>
            <person name="Searle S.M."/>
            <person name="Smith E.J."/>
            <person name="Smith J."/>
            <person name="Sonstegard T.S."/>
            <person name="Stadler P.F."/>
            <person name="Tafer H."/>
            <person name="Tu Z.J."/>
            <person name="Van Tassell C.P."/>
            <person name="Vilella A.J."/>
            <person name="Williams K.P."/>
            <person name="Yorke J.A."/>
            <person name="Zhang L."/>
            <person name="Zhang H.B."/>
            <person name="Zhang X."/>
            <person name="Zhang Y."/>
            <person name="Reed K.M."/>
        </authorList>
    </citation>
    <scope>NUCLEOTIDE SEQUENCE [LARGE SCALE GENOMIC DNA]</scope>
</reference>
<keyword evidence="3" id="KW-1185">Reference proteome</keyword>
<evidence type="ECO:0000256" key="1">
    <source>
        <dbReference type="SAM" id="MobiDB-lite"/>
    </source>
</evidence>
<dbReference type="GeneTree" id="ENSGT01020000230835"/>
<feature type="compositionally biased region" description="Low complexity" evidence="1">
    <location>
        <begin position="95"/>
        <end position="118"/>
    </location>
</feature>
<evidence type="ECO:0000313" key="3">
    <source>
        <dbReference type="Proteomes" id="UP000001645"/>
    </source>
</evidence>
<dbReference type="Ensembl" id="ENSMGAT00000035278.1">
    <property type="protein sequence ID" value="ENSMGAP00000030461.1"/>
    <property type="gene ID" value="ENSMGAG00000022878.1"/>
</dbReference>
<accession>A0A803YFB4</accession>
<feature type="compositionally biased region" description="Low complexity" evidence="1">
    <location>
        <begin position="256"/>
        <end position="272"/>
    </location>
</feature>
<feature type="compositionally biased region" description="Pro residues" evidence="1">
    <location>
        <begin position="238"/>
        <end position="255"/>
    </location>
</feature>
<dbReference type="InParanoid" id="A0A803YFB4"/>
<feature type="compositionally biased region" description="Low complexity" evidence="1">
    <location>
        <begin position="22"/>
        <end position="36"/>
    </location>
</feature>
<evidence type="ECO:0000313" key="2">
    <source>
        <dbReference type="Ensembl" id="ENSMGAP00000030461.1"/>
    </source>
</evidence>
<dbReference type="Proteomes" id="UP000001645">
    <property type="component" value="Chromosome 5"/>
</dbReference>
<reference evidence="2" key="3">
    <citation type="submission" date="2025-09" db="UniProtKB">
        <authorList>
            <consortium name="Ensembl"/>
        </authorList>
    </citation>
    <scope>IDENTIFICATION</scope>
</reference>
<name>A0A803YFB4_MELGA</name>
<feature type="region of interest" description="Disordered" evidence="1">
    <location>
        <begin position="228"/>
        <end position="279"/>
    </location>
</feature>
<organism evidence="2 3">
    <name type="scientific">Meleagris gallopavo</name>
    <name type="common">Wild turkey</name>
    <dbReference type="NCBI Taxonomy" id="9103"/>
    <lineage>
        <taxon>Eukaryota</taxon>
        <taxon>Metazoa</taxon>
        <taxon>Chordata</taxon>
        <taxon>Craniata</taxon>
        <taxon>Vertebrata</taxon>
        <taxon>Euteleostomi</taxon>
        <taxon>Archelosauria</taxon>
        <taxon>Archosauria</taxon>
        <taxon>Dinosauria</taxon>
        <taxon>Saurischia</taxon>
        <taxon>Theropoda</taxon>
        <taxon>Coelurosauria</taxon>
        <taxon>Aves</taxon>
        <taxon>Neognathae</taxon>
        <taxon>Galloanserae</taxon>
        <taxon>Galliformes</taxon>
        <taxon>Phasianidae</taxon>
        <taxon>Meleagridinae</taxon>
        <taxon>Meleagris</taxon>
    </lineage>
</organism>
<feature type="region of interest" description="Disordered" evidence="1">
    <location>
        <begin position="1"/>
        <end position="118"/>
    </location>
</feature>
<reference evidence="2" key="2">
    <citation type="submission" date="2025-08" db="UniProtKB">
        <authorList>
            <consortium name="Ensembl"/>
        </authorList>
    </citation>
    <scope>IDENTIFICATION</scope>
</reference>